<dbReference type="SMART" id="SM00408">
    <property type="entry name" value="IGc2"/>
    <property type="match status" value="1"/>
</dbReference>
<feature type="signal peptide" evidence="9">
    <location>
        <begin position="1"/>
        <end position="20"/>
    </location>
</feature>
<dbReference type="GO" id="GO:0016020">
    <property type="term" value="C:membrane"/>
    <property type="evidence" value="ECO:0007669"/>
    <property type="project" value="UniProtKB-SubCell"/>
</dbReference>
<dbReference type="InterPro" id="IPR003598">
    <property type="entry name" value="Ig_sub2"/>
</dbReference>
<dbReference type="GO" id="GO:0007157">
    <property type="term" value="P:heterophilic cell-cell adhesion via plasma membrane cell adhesion molecules"/>
    <property type="evidence" value="ECO:0007669"/>
    <property type="project" value="TreeGrafter"/>
</dbReference>
<dbReference type="CDD" id="cd00054">
    <property type="entry name" value="EGF_CA"/>
    <property type="match status" value="1"/>
</dbReference>
<keyword evidence="6" id="KW-0325">Glycoprotein</keyword>
<evidence type="ECO:0000256" key="6">
    <source>
        <dbReference type="ARBA" id="ARBA00023180"/>
    </source>
</evidence>
<dbReference type="PROSITE" id="PS50026">
    <property type="entry name" value="EGF_3"/>
    <property type="match status" value="1"/>
</dbReference>
<dbReference type="SUPFAM" id="SSF48726">
    <property type="entry name" value="Immunoglobulin"/>
    <property type="match status" value="1"/>
</dbReference>
<dbReference type="PANTHER" id="PTHR23277:SF106">
    <property type="entry name" value="NECTIN-1 ISOFORM X1-RELATED"/>
    <property type="match status" value="1"/>
</dbReference>
<comment type="caution">
    <text evidence="7">Lacks conserved residue(s) required for the propagation of feature annotation.</text>
</comment>
<keyword evidence="7" id="KW-0245">EGF-like domain</keyword>
<dbReference type="Gene3D" id="2.60.40.10">
    <property type="entry name" value="Immunoglobulins"/>
    <property type="match status" value="1"/>
</dbReference>
<evidence type="ECO:0000256" key="4">
    <source>
        <dbReference type="ARBA" id="ARBA00023136"/>
    </source>
</evidence>
<evidence type="ECO:0000256" key="5">
    <source>
        <dbReference type="ARBA" id="ARBA00023157"/>
    </source>
</evidence>
<dbReference type="PANTHER" id="PTHR23277">
    <property type="entry name" value="NECTIN-RELATED"/>
    <property type="match status" value="1"/>
</dbReference>
<dbReference type="InterPro" id="IPR036179">
    <property type="entry name" value="Ig-like_dom_sf"/>
</dbReference>
<evidence type="ECO:0000256" key="9">
    <source>
        <dbReference type="SAM" id="SignalP"/>
    </source>
</evidence>
<evidence type="ECO:0000256" key="7">
    <source>
        <dbReference type="PROSITE-ProRule" id="PRU00076"/>
    </source>
</evidence>
<comment type="subcellular location">
    <subcellularLocation>
        <location evidence="1">Membrane</location>
    </subcellularLocation>
</comment>
<evidence type="ECO:0000313" key="13">
    <source>
        <dbReference type="EMBL" id="CAF3960157.1"/>
    </source>
</evidence>
<dbReference type="PROSITE" id="PS00022">
    <property type="entry name" value="EGF_1"/>
    <property type="match status" value="1"/>
</dbReference>
<accession>A0A814V076</accession>
<evidence type="ECO:0000256" key="8">
    <source>
        <dbReference type="SAM" id="Phobius"/>
    </source>
</evidence>
<dbReference type="Pfam" id="PF13927">
    <property type="entry name" value="Ig_3"/>
    <property type="match status" value="1"/>
</dbReference>
<evidence type="ECO:0000256" key="1">
    <source>
        <dbReference type="ARBA" id="ARBA00004370"/>
    </source>
</evidence>
<feature type="domain" description="EGF-like" evidence="10">
    <location>
        <begin position="261"/>
        <end position="298"/>
    </location>
</feature>
<evidence type="ECO:0000313" key="12">
    <source>
        <dbReference type="EMBL" id="CAF1183275.1"/>
    </source>
</evidence>
<keyword evidence="5 7" id="KW-1015">Disulfide bond</keyword>
<sequence>MLNVTIILIILINNIYQIISITQCNLLNPIDLQSATYSHSLILRVQPTYSSETIEKTLIISEVLVREVIKISTNNYNKIKMNDLILIRIDNNIEEIYDDSCWYLLRITTIDIILFLNETNTNEFDLRYPPMESTLYVRYNIDAVINYETYAPQVIIKTQIDKPILLNDYSLQCNVRGNPLPRLLWSKNNQTLEYYPTAKQCKIPCRIYSIQNEYESFLYFRTLSMDDSGIYMCHAENAINYTMTSVYIDVDQVNIINQSNINLTCAILKYCHHRGQCISIDNQWKCLCDNQYMGDECEINYDDIIKKQNNEILLFKSRLLTGSILILISFILILIAIISYFHARNKKFKRKNRSISSKSIINGKISKSQFIEQINKSEIQQSLSIPILRIINNRSILKKESLTTDNNNDDDDEYRNSNGYCNSTKINKECFSLKMNNIEESNFQTSTNGLILSEDYLEFYQPDVQSGLIRPLTIRTNTPKYYKKNLSSHHRFLLSQSIDQQ</sequence>
<dbReference type="PROSITE" id="PS50835">
    <property type="entry name" value="IG_LIKE"/>
    <property type="match status" value="1"/>
</dbReference>
<dbReference type="InterPro" id="IPR007110">
    <property type="entry name" value="Ig-like_dom"/>
</dbReference>
<keyword evidence="2 9" id="KW-0732">Signal</keyword>
<comment type="caution">
    <text evidence="12">The sequence shown here is derived from an EMBL/GenBank/DDBJ whole genome shotgun (WGS) entry which is preliminary data.</text>
</comment>
<protein>
    <submittedName>
        <fullName evidence="12">Uncharacterized protein</fullName>
    </submittedName>
</protein>
<keyword evidence="8" id="KW-1133">Transmembrane helix</keyword>
<dbReference type="GO" id="GO:0007156">
    <property type="term" value="P:homophilic cell adhesion via plasma membrane adhesion molecules"/>
    <property type="evidence" value="ECO:0007669"/>
    <property type="project" value="TreeGrafter"/>
</dbReference>
<dbReference type="AlphaFoldDB" id="A0A814V076"/>
<evidence type="ECO:0000259" key="10">
    <source>
        <dbReference type="PROSITE" id="PS50026"/>
    </source>
</evidence>
<dbReference type="InterPro" id="IPR051427">
    <property type="entry name" value="Nectin/Nectin-like"/>
</dbReference>
<dbReference type="EMBL" id="CAJNOT010001328">
    <property type="protein sequence ID" value="CAF1183275.1"/>
    <property type="molecule type" value="Genomic_DNA"/>
</dbReference>
<organism evidence="12 14">
    <name type="scientific">Rotaria sordida</name>
    <dbReference type="NCBI Taxonomy" id="392033"/>
    <lineage>
        <taxon>Eukaryota</taxon>
        <taxon>Metazoa</taxon>
        <taxon>Spiralia</taxon>
        <taxon>Gnathifera</taxon>
        <taxon>Rotifera</taxon>
        <taxon>Eurotatoria</taxon>
        <taxon>Bdelloidea</taxon>
        <taxon>Philodinida</taxon>
        <taxon>Philodinidae</taxon>
        <taxon>Rotaria</taxon>
    </lineage>
</organism>
<feature type="disulfide bond" evidence="7">
    <location>
        <begin position="288"/>
        <end position="297"/>
    </location>
</feature>
<reference evidence="12" key="1">
    <citation type="submission" date="2021-02" db="EMBL/GenBank/DDBJ databases">
        <authorList>
            <person name="Nowell W R."/>
        </authorList>
    </citation>
    <scope>NUCLEOTIDE SEQUENCE</scope>
</reference>
<dbReference type="Proteomes" id="UP000663864">
    <property type="component" value="Unassembled WGS sequence"/>
</dbReference>
<dbReference type="GO" id="GO:0005912">
    <property type="term" value="C:adherens junction"/>
    <property type="evidence" value="ECO:0007669"/>
    <property type="project" value="TreeGrafter"/>
</dbReference>
<feature type="chain" id="PRO_5036226150" evidence="9">
    <location>
        <begin position="21"/>
        <end position="501"/>
    </location>
</feature>
<keyword evidence="8" id="KW-0812">Transmembrane</keyword>
<dbReference type="EMBL" id="CAJOBD010003655">
    <property type="protein sequence ID" value="CAF3960157.1"/>
    <property type="molecule type" value="Genomic_DNA"/>
</dbReference>
<feature type="transmembrane region" description="Helical" evidence="8">
    <location>
        <begin position="319"/>
        <end position="343"/>
    </location>
</feature>
<evidence type="ECO:0000259" key="11">
    <source>
        <dbReference type="PROSITE" id="PS50835"/>
    </source>
</evidence>
<keyword evidence="4 8" id="KW-0472">Membrane</keyword>
<evidence type="ECO:0000256" key="3">
    <source>
        <dbReference type="ARBA" id="ARBA00022737"/>
    </source>
</evidence>
<evidence type="ECO:0000313" key="14">
    <source>
        <dbReference type="Proteomes" id="UP000663864"/>
    </source>
</evidence>
<name>A0A814V076_9BILA</name>
<dbReference type="SUPFAM" id="SSF57196">
    <property type="entry name" value="EGF/Laminin"/>
    <property type="match status" value="1"/>
</dbReference>
<dbReference type="InterPro" id="IPR013783">
    <property type="entry name" value="Ig-like_fold"/>
</dbReference>
<dbReference type="Gene3D" id="2.10.25.10">
    <property type="entry name" value="Laminin"/>
    <property type="match status" value="1"/>
</dbReference>
<keyword evidence="3" id="KW-0677">Repeat</keyword>
<evidence type="ECO:0000256" key="2">
    <source>
        <dbReference type="ARBA" id="ARBA00022729"/>
    </source>
</evidence>
<dbReference type="Proteomes" id="UP000663836">
    <property type="component" value="Unassembled WGS sequence"/>
</dbReference>
<feature type="domain" description="Ig-like" evidence="11">
    <location>
        <begin position="152"/>
        <end position="244"/>
    </location>
</feature>
<dbReference type="InterPro" id="IPR000742">
    <property type="entry name" value="EGF"/>
</dbReference>
<gene>
    <name evidence="13" type="ORF">JBS370_LOCUS24043</name>
    <name evidence="12" type="ORF">ZHD862_LOCUS21879</name>
</gene>
<proteinExistence type="predicted"/>